<dbReference type="AlphaFoldDB" id="A0A6J4VSU6"/>
<sequence>MQYRRLGKTGWQVSAISMGCWGIGGQWGPVAEAEALRTIHAARDLGINLFDTADAYGSGVSEELVGKALPSRRDDVYIATKVGNFGRRQGAALSYASPLHIELCCDASLGRLKIDAIDLYQCHIGDIADPSIFLEAFERLVEKGKIRAYGISTDSLAVAQAFNRDGKCATVQLNYSLLNRKAEGGLLPWCAANDIGTLLRGPIAQGVLAGKFTPDSHFDDIVRVGWNEGAGREQFLKRLDQVEQIRFLERPDRTLAQAALLWTLTNPAVTCAIPGAKDVAQITANAGAGDGSLGEDELERLDGIIARW</sequence>
<keyword evidence="1" id="KW-0560">Oxidoreductase</keyword>
<dbReference type="GO" id="GO:0005829">
    <property type="term" value="C:cytosol"/>
    <property type="evidence" value="ECO:0007669"/>
    <property type="project" value="TreeGrafter"/>
</dbReference>
<dbReference type="Gene3D" id="3.20.20.100">
    <property type="entry name" value="NADP-dependent oxidoreductase domain"/>
    <property type="match status" value="1"/>
</dbReference>
<protein>
    <submittedName>
        <fullName evidence="3">Oxidoreducatse SCO7286</fullName>
    </submittedName>
</protein>
<evidence type="ECO:0000313" key="3">
    <source>
        <dbReference type="EMBL" id="CAA9585846.1"/>
    </source>
</evidence>
<dbReference type="InterPro" id="IPR036812">
    <property type="entry name" value="NAD(P)_OxRdtase_dom_sf"/>
</dbReference>
<dbReference type="PANTHER" id="PTHR43364">
    <property type="entry name" value="NADH-SPECIFIC METHYLGLYOXAL REDUCTASE-RELATED"/>
    <property type="match status" value="1"/>
</dbReference>
<dbReference type="EMBL" id="CADCWN010000304">
    <property type="protein sequence ID" value="CAA9585846.1"/>
    <property type="molecule type" value="Genomic_DNA"/>
</dbReference>
<dbReference type="GO" id="GO:0016491">
    <property type="term" value="F:oxidoreductase activity"/>
    <property type="evidence" value="ECO:0007669"/>
    <property type="project" value="UniProtKB-KW"/>
</dbReference>
<organism evidence="3">
    <name type="scientific">uncultured Thermomicrobiales bacterium</name>
    <dbReference type="NCBI Taxonomy" id="1645740"/>
    <lineage>
        <taxon>Bacteria</taxon>
        <taxon>Pseudomonadati</taxon>
        <taxon>Thermomicrobiota</taxon>
        <taxon>Thermomicrobia</taxon>
        <taxon>Thermomicrobiales</taxon>
        <taxon>environmental samples</taxon>
    </lineage>
</organism>
<name>A0A6J4VSU6_9BACT</name>
<dbReference type="SUPFAM" id="SSF51430">
    <property type="entry name" value="NAD(P)-linked oxidoreductase"/>
    <property type="match status" value="1"/>
</dbReference>
<reference evidence="3" key="1">
    <citation type="submission" date="2020-02" db="EMBL/GenBank/DDBJ databases">
        <authorList>
            <person name="Meier V. D."/>
        </authorList>
    </citation>
    <scope>NUCLEOTIDE SEQUENCE</scope>
    <source>
        <strain evidence="3">AVDCRST_MAG18</strain>
    </source>
</reference>
<dbReference type="CDD" id="cd19086">
    <property type="entry name" value="AKR_AKR11C1"/>
    <property type="match status" value="1"/>
</dbReference>
<feature type="domain" description="NADP-dependent oxidoreductase" evidence="2">
    <location>
        <begin position="16"/>
        <end position="305"/>
    </location>
</feature>
<dbReference type="PROSITE" id="PS51257">
    <property type="entry name" value="PROKAR_LIPOPROTEIN"/>
    <property type="match status" value="1"/>
</dbReference>
<gene>
    <name evidence="3" type="ORF">AVDCRST_MAG18-3818</name>
</gene>
<dbReference type="InterPro" id="IPR050523">
    <property type="entry name" value="AKR_Detox_Biosynth"/>
</dbReference>
<proteinExistence type="predicted"/>
<dbReference type="Pfam" id="PF00248">
    <property type="entry name" value="Aldo_ket_red"/>
    <property type="match status" value="1"/>
</dbReference>
<dbReference type="InterPro" id="IPR023210">
    <property type="entry name" value="NADP_OxRdtase_dom"/>
</dbReference>
<evidence type="ECO:0000256" key="1">
    <source>
        <dbReference type="ARBA" id="ARBA00023002"/>
    </source>
</evidence>
<dbReference type="PANTHER" id="PTHR43364:SF4">
    <property type="entry name" value="NAD(P)-LINKED OXIDOREDUCTASE SUPERFAMILY PROTEIN"/>
    <property type="match status" value="1"/>
</dbReference>
<evidence type="ECO:0000259" key="2">
    <source>
        <dbReference type="Pfam" id="PF00248"/>
    </source>
</evidence>
<accession>A0A6J4VSU6</accession>